<protein>
    <submittedName>
        <fullName evidence="10">Phosphoglycerol transferase MdoB-like AlkP superfamily enzyme</fullName>
    </submittedName>
</protein>
<dbReference type="RefSeq" id="WP_307321211.1">
    <property type="nucleotide sequence ID" value="NZ_JAUSUG010000001.1"/>
</dbReference>
<reference evidence="10 11" key="1">
    <citation type="submission" date="2023-07" db="EMBL/GenBank/DDBJ databases">
        <title>Genomic Encyclopedia of Type Strains, Phase IV (KMG-IV): sequencing the most valuable type-strain genomes for metagenomic binning, comparative biology and taxonomic classification.</title>
        <authorList>
            <person name="Goeker M."/>
        </authorList>
    </citation>
    <scope>NUCLEOTIDE SEQUENCE [LARGE SCALE GENOMIC DNA]</scope>
    <source>
        <strain evidence="10 11">DSM 9768</strain>
    </source>
</reference>
<feature type="transmembrane region" description="Helical" evidence="8">
    <location>
        <begin position="109"/>
        <end position="136"/>
    </location>
</feature>
<dbReference type="InterPro" id="IPR050448">
    <property type="entry name" value="OpgB/LTA_synthase_biosynth"/>
</dbReference>
<dbReference type="InterPro" id="IPR012160">
    <property type="entry name" value="LtaS-like"/>
</dbReference>
<dbReference type="PANTHER" id="PTHR47371:SF1">
    <property type="entry name" value="LIPOTEICHOIC ACID SYNTHASE-LIKE YQGS"/>
    <property type="match status" value="1"/>
</dbReference>
<evidence type="ECO:0000256" key="5">
    <source>
        <dbReference type="ARBA" id="ARBA00022989"/>
    </source>
</evidence>
<feature type="transmembrane region" description="Helical" evidence="8">
    <location>
        <begin position="157"/>
        <end position="175"/>
    </location>
</feature>
<comment type="caution">
    <text evidence="10">The sequence shown here is derived from an EMBL/GenBank/DDBJ whole genome shotgun (WGS) entry which is preliminary data.</text>
</comment>
<evidence type="ECO:0000256" key="1">
    <source>
        <dbReference type="ARBA" id="ARBA00004651"/>
    </source>
</evidence>
<dbReference type="InterPro" id="IPR000917">
    <property type="entry name" value="Sulfatase_N"/>
</dbReference>
<proteinExistence type="inferred from homology"/>
<accession>A0ABT9ZRI8</accession>
<keyword evidence="11" id="KW-1185">Reference proteome</keyword>
<comment type="subcellular location">
    <subcellularLocation>
        <location evidence="1">Cell membrane</location>
        <topology evidence="1">Multi-pass membrane protein</topology>
    </subcellularLocation>
</comment>
<evidence type="ECO:0000259" key="9">
    <source>
        <dbReference type="Pfam" id="PF00884"/>
    </source>
</evidence>
<keyword evidence="4 8" id="KW-0812">Transmembrane</keyword>
<evidence type="ECO:0000313" key="10">
    <source>
        <dbReference type="EMBL" id="MDQ0253073.1"/>
    </source>
</evidence>
<comment type="similarity">
    <text evidence="2 7">Belongs to the LTA synthase family.</text>
</comment>
<dbReference type="PANTHER" id="PTHR47371">
    <property type="entry name" value="LIPOTEICHOIC ACID SYNTHASE"/>
    <property type="match status" value="1"/>
</dbReference>
<evidence type="ECO:0000256" key="8">
    <source>
        <dbReference type="SAM" id="Phobius"/>
    </source>
</evidence>
<feature type="domain" description="Sulfatase N-terminal" evidence="9">
    <location>
        <begin position="244"/>
        <end position="533"/>
    </location>
</feature>
<feature type="transmembrane region" description="Helical" evidence="8">
    <location>
        <begin position="38"/>
        <end position="61"/>
    </location>
</feature>
<name>A0ABT9ZRI8_9BACI</name>
<keyword evidence="5 8" id="KW-1133">Transmembrane helix</keyword>
<evidence type="ECO:0000256" key="4">
    <source>
        <dbReference type="ARBA" id="ARBA00022692"/>
    </source>
</evidence>
<dbReference type="CDD" id="cd16015">
    <property type="entry name" value="LTA_synthase"/>
    <property type="match status" value="1"/>
</dbReference>
<dbReference type="InterPro" id="IPR017850">
    <property type="entry name" value="Alkaline_phosphatase_core_sf"/>
</dbReference>
<dbReference type="Gene3D" id="3.30.1120.170">
    <property type="match status" value="1"/>
</dbReference>
<dbReference type="Pfam" id="PF00884">
    <property type="entry name" value="Sulfatase"/>
    <property type="match status" value="1"/>
</dbReference>
<dbReference type="Gene3D" id="3.40.720.10">
    <property type="entry name" value="Alkaline Phosphatase, subunit A"/>
    <property type="match status" value="1"/>
</dbReference>
<dbReference type="Proteomes" id="UP001230005">
    <property type="component" value="Unassembled WGS sequence"/>
</dbReference>
<keyword evidence="6 7" id="KW-0472">Membrane</keyword>
<dbReference type="PIRSF" id="PIRSF005091">
    <property type="entry name" value="Mmb_sulf_HI1246"/>
    <property type="match status" value="1"/>
</dbReference>
<keyword evidence="3 7" id="KW-1003">Cell membrane</keyword>
<evidence type="ECO:0000256" key="6">
    <source>
        <dbReference type="ARBA" id="ARBA00023136"/>
    </source>
</evidence>
<dbReference type="SUPFAM" id="SSF53649">
    <property type="entry name" value="Alkaline phosphatase-like"/>
    <property type="match status" value="1"/>
</dbReference>
<gene>
    <name evidence="10" type="ORF">J2S74_000445</name>
</gene>
<dbReference type="EMBL" id="JAUSUG010000001">
    <property type="protein sequence ID" value="MDQ0253073.1"/>
    <property type="molecule type" value="Genomic_DNA"/>
</dbReference>
<feature type="transmembrane region" description="Helical" evidence="8">
    <location>
        <begin position="68"/>
        <end position="89"/>
    </location>
</feature>
<organism evidence="10 11">
    <name type="scientific">Evansella vedderi</name>
    <dbReference type="NCBI Taxonomy" id="38282"/>
    <lineage>
        <taxon>Bacteria</taxon>
        <taxon>Bacillati</taxon>
        <taxon>Bacillota</taxon>
        <taxon>Bacilli</taxon>
        <taxon>Bacillales</taxon>
        <taxon>Bacillaceae</taxon>
        <taxon>Evansella</taxon>
    </lineage>
</organism>
<evidence type="ECO:0000256" key="7">
    <source>
        <dbReference type="PIRNR" id="PIRNR005091"/>
    </source>
</evidence>
<evidence type="ECO:0000256" key="3">
    <source>
        <dbReference type="ARBA" id="ARBA00022475"/>
    </source>
</evidence>
<sequence length="616" mass="72049">MKTKIREHRFLFLCLLVVWLKTFIVSGLTFYINMNEMLQGLAFAINPLLFLFILFTPGVFFREKFQPTYYLVISILLSVVLYSNIVYHREFSDIITLPMLLMGANMGDLTTSIFALIEWYDILYFIDIFLISFFVWRWEKFRWLTTKQVSFRQSKTAVFTLFFLLFIIFAQFKTLDAAYTFNRNQLVQTLGLFNYYIYDAIIHTQTRTQPIFSEEGDWDSIIRFLQEKHVEPNREMFGIAEGMNVIVVSLESVESFVIGETLHGEEITPFLNELIEDSFYFDNFYYQTGQGKTSDAEFLINNSLYPLGRGAVFLTHDDNKFRTLPETLFRNGYSTNVFHANYRTFYNRDVMYPNLGYEQYYSFSYFDISTKNSVGWGLKDIDFIEQSMEYLVELSEPFYSTFITLTNHFPYDLDEEDHFIEPFYSESHIVNQYFPTVRYTDEAMRIFVERLKETGLYENTVLVMYGDHYGLAESQYDALGQFLGKEITVHDAVKLERVPLIIHIPGLEGATGTMSTVSGQVDVMPTLLNLLGIEEMEGAEHIMFGSDLFAEDREDFVVLRDGTVITDGLIYTNEMCLKSETGESVPLRECEELRERGMTELNYSDKIIYGDLLRFK</sequence>
<evidence type="ECO:0000256" key="2">
    <source>
        <dbReference type="ARBA" id="ARBA00009983"/>
    </source>
</evidence>
<feature type="transmembrane region" description="Helical" evidence="8">
    <location>
        <begin position="12"/>
        <end position="32"/>
    </location>
</feature>
<evidence type="ECO:0000313" key="11">
    <source>
        <dbReference type="Proteomes" id="UP001230005"/>
    </source>
</evidence>